<keyword evidence="3" id="KW-0805">Transcription regulation</keyword>
<dbReference type="PANTHER" id="PTHR31241:SF24">
    <property type="entry name" value="ETHYLENE-RESPONSIVE TRANSCRIPTION FACTOR ABI4"/>
    <property type="match status" value="1"/>
</dbReference>
<evidence type="ECO:0000256" key="6">
    <source>
        <dbReference type="ARBA" id="ARBA00023242"/>
    </source>
</evidence>
<dbReference type="InterPro" id="IPR016177">
    <property type="entry name" value="DNA-bd_dom_sf"/>
</dbReference>
<dbReference type="PROSITE" id="PS51032">
    <property type="entry name" value="AP2_ERF"/>
    <property type="match status" value="1"/>
</dbReference>
<dbReference type="OrthoDB" id="1938645at2759"/>
<evidence type="ECO:0000256" key="1">
    <source>
        <dbReference type="ARBA" id="ARBA00004123"/>
    </source>
</evidence>
<dbReference type="SUPFAM" id="SSF54171">
    <property type="entry name" value="DNA-binding domain"/>
    <property type="match status" value="1"/>
</dbReference>
<dbReference type="GO" id="GO:0003700">
    <property type="term" value="F:DNA-binding transcription factor activity"/>
    <property type="evidence" value="ECO:0007669"/>
    <property type="project" value="InterPro"/>
</dbReference>
<feature type="compositionally biased region" description="Gly residues" evidence="8">
    <location>
        <begin position="108"/>
        <end position="122"/>
    </location>
</feature>
<feature type="region of interest" description="Disordered" evidence="8">
    <location>
        <begin position="1"/>
        <end position="44"/>
    </location>
</feature>
<comment type="subcellular location">
    <subcellularLocation>
        <location evidence="1">Nucleus</location>
    </subcellularLocation>
</comment>
<dbReference type="Proteomes" id="UP000585474">
    <property type="component" value="Unassembled WGS sequence"/>
</dbReference>
<organism evidence="10 11">
    <name type="scientific">Actinidia rufa</name>
    <dbReference type="NCBI Taxonomy" id="165716"/>
    <lineage>
        <taxon>Eukaryota</taxon>
        <taxon>Viridiplantae</taxon>
        <taxon>Streptophyta</taxon>
        <taxon>Embryophyta</taxon>
        <taxon>Tracheophyta</taxon>
        <taxon>Spermatophyta</taxon>
        <taxon>Magnoliopsida</taxon>
        <taxon>eudicotyledons</taxon>
        <taxon>Gunneridae</taxon>
        <taxon>Pentapetalae</taxon>
        <taxon>asterids</taxon>
        <taxon>Ericales</taxon>
        <taxon>Actinidiaceae</taxon>
        <taxon>Actinidia</taxon>
    </lineage>
</organism>
<protein>
    <submittedName>
        <fullName evidence="10">Integrase-type DNA-binding superfamily protein</fullName>
    </submittedName>
</protein>
<dbReference type="AlphaFoldDB" id="A0A7J0EB16"/>
<dbReference type="InterPro" id="IPR036955">
    <property type="entry name" value="AP2/ERF_dom_sf"/>
</dbReference>
<feature type="domain" description="AP2/ERF" evidence="9">
    <location>
        <begin position="43"/>
        <end position="100"/>
    </location>
</feature>
<dbReference type="InterPro" id="IPR001471">
    <property type="entry name" value="AP2/ERF_dom"/>
</dbReference>
<feature type="compositionally biased region" description="Low complexity" evidence="8">
    <location>
        <begin position="18"/>
        <end position="28"/>
    </location>
</feature>
<comment type="similarity">
    <text evidence="7">Belongs to the AP2/ERF transcription factor family. ERF subfamily.</text>
</comment>
<evidence type="ECO:0000259" key="9">
    <source>
        <dbReference type="PROSITE" id="PS51032"/>
    </source>
</evidence>
<evidence type="ECO:0000256" key="7">
    <source>
        <dbReference type="ARBA" id="ARBA00024343"/>
    </source>
</evidence>
<feature type="region of interest" description="Disordered" evidence="8">
    <location>
        <begin position="101"/>
        <end position="138"/>
    </location>
</feature>
<evidence type="ECO:0000256" key="3">
    <source>
        <dbReference type="ARBA" id="ARBA00023015"/>
    </source>
</evidence>
<dbReference type="GO" id="GO:0045893">
    <property type="term" value="P:positive regulation of DNA-templated transcription"/>
    <property type="evidence" value="ECO:0007669"/>
    <property type="project" value="TreeGrafter"/>
</dbReference>
<dbReference type="GO" id="GO:0005634">
    <property type="term" value="C:nucleus"/>
    <property type="evidence" value="ECO:0007669"/>
    <property type="project" value="UniProtKB-SubCell"/>
</dbReference>
<dbReference type="Pfam" id="PF00847">
    <property type="entry name" value="AP2"/>
    <property type="match status" value="1"/>
</dbReference>
<feature type="compositionally biased region" description="Low complexity" evidence="8">
    <location>
        <begin position="123"/>
        <end position="133"/>
    </location>
</feature>
<accession>A0A7J0EB16</accession>
<evidence type="ECO:0000256" key="4">
    <source>
        <dbReference type="ARBA" id="ARBA00023125"/>
    </source>
</evidence>
<dbReference type="PANTHER" id="PTHR31241">
    <property type="entry name" value="DEHYDRATION-RESPONSIVE ELEMENT-BINDING PROTEIN 2C"/>
    <property type="match status" value="1"/>
</dbReference>
<evidence type="ECO:0000256" key="2">
    <source>
        <dbReference type="ARBA" id="ARBA00022821"/>
    </source>
</evidence>
<proteinExistence type="inferred from homology"/>
<keyword evidence="11" id="KW-1185">Reference proteome</keyword>
<comment type="caution">
    <text evidence="10">The sequence shown here is derived from an EMBL/GenBank/DDBJ whole genome shotgun (WGS) entry which is preliminary data.</text>
</comment>
<keyword evidence="5" id="KW-0804">Transcription</keyword>
<dbReference type="GO" id="GO:0000976">
    <property type="term" value="F:transcription cis-regulatory region binding"/>
    <property type="evidence" value="ECO:0007669"/>
    <property type="project" value="TreeGrafter"/>
</dbReference>
<dbReference type="SMART" id="SM00380">
    <property type="entry name" value="AP2"/>
    <property type="match status" value="1"/>
</dbReference>
<evidence type="ECO:0000313" key="10">
    <source>
        <dbReference type="EMBL" id="GFY83492.1"/>
    </source>
</evidence>
<dbReference type="FunFam" id="3.30.730.10:FF:000001">
    <property type="entry name" value="Ethylene-responsive transcription factor 2"/>
    <property type="match status" value="1"/>
</dbReference>
<evidence type="ECO:0000256" key="5">
    <source>
        <dbReference type="ARBA" id="ARBA00023163"/>
    </source>
</evidence>
<dbReference type="CDD" id="cd00018">
    <property type="entry name" value="AP2"/>
    <property type="match status" value="1"/>
</dbReference>
<name>A0A7J0EB16_9ERIC</name>
<dbReference type="Gene3D" id="3.30.730.10">
    <property type="entry name" value="AP2/ERF domain"/>
    <property type="match status" value="1"/>
</dbReference>
<dbReference type="PRINTS" id="PR00367">
    <property type="entry name" value="ETHRSPELEMNT"/>
</dbReference>
<evidence type="ECO:0000256" key="8">
    <source>
        <dbReference type="SAM" id="MobiDB-lite"/>
    </source>
</evidence>
<reference evidence="10 11" key="1">
    <citation type="submission" date="2019-07" db="EMBL/GenBank/DDBJ databases">
        <title>De Novo Assembly of kiwifruit Actinidia rufa.</title>
        <authorList>
            <person name="Sugita-Konishi S."/>
            <person name="Sato K."/>
            <person name="Mori E."/>
            <person name="Abe Y."/>
            <person name="Kisaki G."/>
            <person name="Hamano K."/>
            <person name="Suezawa K."/>
            <person name="Otani M."/>
            <person name="Fukuda T."/>
            <person name="Manabe T."/>
            <person name="Gomi K."/>
            <person name="Tabuchi M."/>
            <person name="Akimitsu K."/>
            <person name="Kataoka I."/>
        </authorList>
    </citation>
    <scope>NUCLEOTIDE SEQUENCE [LARGE SCALE GENOMIC DNA]</scope>
    <source>
        <strain evidence="11">cv. Fuchu</strain>
    </source>
</reference>
<dbReference type="EMBL" id="BJWL01000003">
    <property type="protein sequence ID" value="GFY83492.1"/>
    <property type="molecule type" value="Genomic_DNA"/>
</dbReference>
<gene>
    <name evidence="10" type="ORF">Acr_03g0002660</name>
</gene>
<sequence>MASSGHHHPTQDKPIPLPTTKTTTTPNTRRCKGKGGPENSMFKYRGVRQRSWGKWVAEIREPRKRRRRWLGTFSTAEDAAAAYDRAAVILYGHRAQLNLQPSPAPISSGGGGGSSSARGGGSSSSSTQTLRPLLPRPPNFSVTFPPYSSTLPSPYSNIYDTVQFSTAVQSPCQLSQIVPSSTNHVHSDAIAAAATMDASSSLLSSYPIPYYDPHSHHPNYLYEQINSLVGSVDSSLCLSSQHVVEPAVSDPTVAAAETSAIGSPVIWPVTSDDEYPPASIWDYGDPSLIFVEGTRLRVASTRQAAATAAASLNEHTCVSATIECFAGDFSLSILLRKSNGHIITSNSIDFSQFSPALCFEVDFCGGYSIVRSKHQAAAAAAAAAAASLNEYLCLSYD</sequence>
<keyword evidence="2" id="KW-0611">Plant defense</keyword>
<dbReference type="GO" id="GO:0006952">
    <property type="term" value="P:defense response"/>
    <property type="evidence" value="ECO:0007669"/>
    <property type="project" value="UniProtKB-KW"/>
</dbReference>
<keyword evidence="6" id="KW-0539">Nucleus</keyword>
<keyword evidence="4 10" id="KW-0238">DNA-binding</keyword>
<evidence type="ECO:0000313" key="11">
    <source>
        <dbReference type="Proteomes" id="UP000585474"/>
    </source>
</evidence>